<dbReference type="InterPro" id="IPR037523">
    <property type="entry name" value="VOC_core"/>
</dbReference>
<proteinExistence type="inferred from homology"/>
<dbReference type="CDD" id="cd08349">
    <property type="entry name" value="BLMA_like"/>
    <property type="match status" value="1"/>
</dbReference>
<dbReference type="Pfam" id="PF00903">
    <property type="entry name" value="Glyoxalase"/>
    <property type="match status" value="1"/>
</dbReference>
<name>A0ABY4YW24_9MICO</name>
<comment type="similarity">
    <text evidence="1">Belongs to the bleomycin resistance protein family.</text>
</comment>
<organism evidence="5 6">
    <name type="scientific">Ornithinimicrobium faecis</name>
    <dbReference type="NCBI Taxonomy" id="2934158"/>
    <lineage>
        <taxon>Bacteria</taxon>
        <taxon>Bacillati</taxon>
        <taxon>Actinomycetota</taxon>
        <taxon>Actinomycetes</taxon>
        <taxon>Micrococcales</taxon>
        <taxon>Ornithinimicrobiaceae</taxon>
        <taxon>Ornithinimicrobium</taxon>
    </lineage>
</organism>
<dbReference type="InterPro" id="IPR004360">
    <property type="entry name" value="Glyas_Fos-R_dOase_dom"/>
</dbReference>
<evidence type="ECO:0000259" key="4">
    <source>
        <dbReference type="PROSITE" id="PS51819"/>
    </source>
</evidence>
<dbReference type="Proteomes" id="UP001056455">
    <property type="component" value="Chromosome"/>
</dbReference>
<dbReference type="InterPro" id="IPR000335">
    <property type="entry name" value="Bleomycin-R"/>
</dbReference>
<dbReference type="Gene3D" id="3.10.180.10">
    <property type="entry name" value="2,3-Dihydroxybiphenyl 1,2-Dioxygenase, domain 1"/>
    <property type="match status" value="1"/>
</dbReference>
<feature type="domain" description="VOC" evidence="4">
    <location>
        <begin position="7"/>
        <end position="137"/>
    </location>
</feature>
<keyword evidence="3" id="KW-0046">Antibiotic resistance</keyword>
<evidence type="ECO:0000313" key="5">
    <source>
        <dbReference type="EMBL" id="USQ80981.1"/>
    </source>
</evidence>
<reference evidence="5" key="1">
    <citation type="submission" date="2022-06" db="EMBL/GenBank/DDBJ databases">
        <title>Ornithinimicrobium HY1793.</title>
        <authorList>
            <person name="Huang Y."/>
        </authorList>
    </citation>
    <scope>NUCLEOTIDE SEQUENCE</scope>
    <source>
        <strain evidence="5">HY1793</strain>
    </source>
</reference>
<accession>A0ABY4YW24</accession>
<dbReference type="RefSeq" id="WP_252594365.1">
    <property type="nucleotide sequence ID" value="NZ_CP099489.1"/>
</dbReference>
<dbReference type="EMBL" id="CP099489">
    <property type="protein sequence ID" value="USQ80981.1"/>
    <property type="molecule type" value="Genomic_DNA"/>
</dbReference>
<evidence type="ECO:0000313" key="6">
    <source>
        <dbReference type="Proteomes" id="UP001056455"/>
    </source>
</evidence>
<gene>
    <name evidence="5" type="ORF">NF556_04850</name>
</gene>
<evidence type="ECO:0000256" key="1">
    <source>
        <dbReference type="ARBA" id="ARBA00011051"/>
    </source>
</evidence>
<evidence type="ECO:0000256" key="3">
    <source>
        <dbReference type="ARBA" id="ARBA00023251"/>
    </source>
</evidence>
<evidence type="ECO:0000256" key="2">
    <source>
        <dbReference type="ARBA" id="ARBA00021572"/>
    </source>
</evidence>
<dbReference type="SUPFAM" id="SSF54593">
    <property type="entry name" value="Glyoxalase/Bleomycin resistance protein/Dihydroxybiphenyl dioxygenase"/>
    <property type="match status" value="1"/>
</dbReference>
<dbReference type="InterPro" id="IPR029068">
    <property type="entry name" value="Glyas_Bleomycin-R_OHBP_Dase"/>
</dbReference>
<keyword evidence="6" id="KW-1185">Reference proteome</keyword>
<protein>
    <recommendedName>
        <fullName evidence="2">Bleomycin resistance protein</fullName>
    </recommendedName>
</protein>
<dbReference type="PROSITE" id="PS51819">
    <property type="entry name" value="VOC"/>
    <property type="match status" value="1"/>
</dbReference>
<sequence>MTRPDCEPDLVPELLVSDVATSVDFWCNACGFEISYDRPDEGFAYVTRGRAHVMLEQRGAGRNWLTQELDPPFGRGVNFQIGVRDLEPILAALANAKWSLFMQPETKWYRVSGTEEAGVRQFLVTDPDGYLLRFQSSVGRRRAPACEGLDSTQAEG</sequence>